<gene>
    <name evidence="1" type="ORF">D3867_36520</name>
</gene>
<reference evidence="1 2" key="1">
    <citation type="submission" date="2018-09" db="EMBL/GenBank/DDBJ databases">
        <title>Whole genome based analysis of evolution and adaptive divergence in Indian and Brazilian strains of Azospirillum brasilense.</title>
        <authorList>
            <person name="Singh C."/>
            <person name="Tripathi A.K."/>
        </authorList>
    </citation>
    <scope>NUCLEOTIDE SEQUENCE [LARGE SCALE GENOMIC DNA]</scope>
    <source>
        <strain evidence="1 2">MTCC4036</strain>
        <plasmid evidence="1 2">p6</plasmid>
    </source>
</reference>
<dbReference type="EMBL" id="CP032336">
    <property type="protein sequence ID" value="QCO07380.1"/>
    <property type="molecule type" value="Genomic_DNA"/>
</dbReference>
<protein>
    <submittedName>
        <fullName evidence="1">Uncharacterized protein</fullName>
    </submittedName>
</protein>
<geneLocation type="plasmid" evidence="1 2">
    <name>p6</name>
</geneLocation>
<sequence>MGFGLLADRNRWPAATLASNADWSPNSPLVSCQSLPLLTAAVSTRLGTAANPVVIQAAFTERYACTYAGFFRINLRQAARYRLELFASTTFTSLLFDTRNPTTGRDRAVVPSLLDWRQLRWGDSNLFRGDLPAEDFALYPTNIHVVVPYCRVGSARWTFYGAAYQPDGTDADAYSLGYGWISDSLQFWRSLDAEDGYVATDEVTRFPGGGVAVEPGTGYRTVTVPRQVNDRQMRDSLFDLARRVDFHKPVVWLPNIDDPAACFRYGGLFQRRADHTNRWFASSYTSSSTSLEEITT</sequence>
<keyword evidence="1" id="KW-0614">Plasmid</keyword>
<name>A0A4D8QGM1_AZOBR</name>
<accession>A0A4D8QGM1</accession>
<dbReference type="AlphaFoldDB" id="A0A4D8QGM1"/>
<dbReference type="Proteomes" id="UP000298596">
    <property type="component" value="Plasmid p6"/>
</dbReference>
<evidence type="ECO:0000313" key="2">
    <source>
        <dbReference type="Proteomes" id="UP000298596"/>
    </source>
</evidence>
<evidence type="ECO:0000313" key="1">
    <source>
        <dbReference type="EMBL" id="QCO07380.1"/>
    </source>
</evidence>
<organism evidence="1 2">
    <name type="scientific">Azospirillum brasilense</name>
    <dbReference type="NCBI Taxonomy" id="192"/>
    <lineage>
        <taxon>Bacteria</taxon>
        <taxon>Pseudomonadati</taxon>
        <taxon>Pseudomonadota</taxon>
        <taxon>Alphaproteobacteria</taxon>
        <taxon>Rhodospirillales</taxon>
        <taxon>Azospirillaceae</taxon>
        <taxon>Azospirillum</taxon>
    </lineage>
</organism>
<proteinExistence type="predicted"/>